<feature type="domain" description="Large ribosomal subunit protein uL5 C-terminal" evidence="7">
    <location>
        <begin position="84"/>
        <end position="177"/>
    </location>
</feature>
<comment type="subunit">
    <text evidence="4">Part of the 50S ribosomal subunit; part of the 5S rRNA/L5/L18/L25 subcomplex. Contacts the 5S rRNA and the P site tRNA. Forms a bridge to the 30S subunit in the 70S ribosome.</text>
</comment>
<dbReference type="Proteomes" id="UP000601361">
    <property type="component" value="Unassembled WGS sequence"/>
</dbReference>
<reference evidence="9" key="1">
    <citation type="journal article" date="2019" name="Int. J. Syst. Evol. Microbiol.">
        <title>The Global Catalogue of Microorganisms (GCM) 10K type strain sequencing project: providing services to taxonomists for standard genome sequencing and annotation.</title>
        <authorList>
            <consortium name="The Broad Institute Genomics Platform"/>
            <consortium name="The Broad Institute Genome Sequencing Center for Infectious Disease"/>
            <person name="Wu L."/>
            <person name="Ma J."/>
        </authorList>
    </citation>
    <scope>NUCLEOTIDE SEQUENCE [LARGE SCALE GENOMIC DNA]</scope>
    <source>
        <strain evidence="9">CGMCC 1.12990</strain>
    </source>
</reference>
<dbReference type="NCBIfam" id="NF000585">
    <property type="entry name" value="PRK00010.1"/>
    <property type="match status" value="1"/>
</dbReference>
<evidence type="ECO:0000256" key="3">
    <source>
        <dbReference type="ARBA" id="ARBA00023274"/>
    </source>
</evidence>
<organism evidence="8 9">
    <name type="scientific">Hymenobacter glacieicola</name>
    <dbReference type="NCBI Taxonomy" id="1562124"/>
    <lineage>
        <taxon>Bacteria</taxon>
        <taxon>Pseudomonadati</taxon>
        <taxon>Bacteroidota</taxon>
        <taxon>Cytophagia</taxon>
        <taxon>Cytophagales</taxon>
        <taxon>Hymenobacteraceae</taxon>
        <taxon>Hymenobacter</taxon>
    </lineage>
</organism>
<dbReference type="InterPro" id="IPR031310">
    <property type="entry name" value="Ribosomal_uL5_N"/>
</dbReference>
<evidence type="ECO:0000313" key="8">
    <source>
        <dbReference type="EMBL" id="GGG29692.1"/>
    </source>
</evidence>
<comment type="caution">
    <text evidence="8">The sequence shown here is derived from an EMBL/GenBank/DDBJ whole genome shotgun (WGS) entry which is preliminary data.</text>
</comment>
<evidence type="ECO:0000256" key="1">
    <source>
        <dbReference type="ARBA" id="ARBA00008553"/>
    </source>
</evidence>
<gene>
    <name evidence="4 8" type="primary">rplE</name>
    <name evidence="8" type="ORF">GCM10011378_02990</name>
</gene>
<protein>
    <recommendedName>
        <fullName evidence="4">Large ribosomal subunit protein uL5</fullName>
    </recommendedName>
</protein>
<keyword evidence="3 4" id="KW-0687">Ribonucleoprotein</keyword>
<comment type="similarity">
    <text evidence="1 4 5">Belongs to the universal ribosomal protein uL5 family.</text>
</comment>
<evidence type="ECO:0000256" key="2">
    <source>
        <dbReference type="ARBA" id="ARBA00022980"/>
    </source>
</evidence>
<dbReference type="InterPro" id="IPR031309">
    <property type="entry name" value="Ribosomal_uL5_C"/>
</dbReference>
<keyword evidence="4" id="KW-0694">RNA-binding</keyword>
<dbReference type="RefSeq" id="WP_188556043.1">
    <property type="nucleotide sequence ID" value="NZ_BMGS01000001.1"/>
</dbReference>
<dbReference type="InterPro" id="IPR020930">
    <property type="entry name" value="Ribosomal_uL5_bac-type"/>
</dbReference>
<feature type="domain" description="Large ribosomal subunit protein uL5 N-terminal" evidence="6">
    <location>
        <begin position="25"/>
        <end position="80"/>
    </location>
</feature>
<evidence type="ECO:0000256" key="4">
    <source>
        <dbReference type="HAMAP-Rule" id="MF_01333"/>
    </source>
</evidence>
<dbReference type="HAMAP" id="MF_01333_B">
    <property type="entry name" value="Ribosomal_uL5_B"/>
    <property type="match status" value="1"/>
</dbReference>
<keyword evidence="9" id="KW-1185">Reference proteome</keyword>
<dbReference type="EMBL" id="BMGS01000001">
    <property type="protein sequence ID" value="GGG29692.1"/>
    <property type="molecule type" value="Genomic_DNA"/>
</dbReference>
<proteinExistence type="inferred from homology"/>
<evidence type="ECO:0000313" key="9">
    <source>
        <dbReference type="Proteomes" id="UP000601361"/>
    </source>
</evidence>
<accession>A0ABQ1WHJ3</accession>
<dbReference type="GO" id="GO:0005840">
    <property type="term" value="C:ribosome"/>
    <property type="evidence" value="ECO:0007669"/>
    <property type="project" value="UniProtKB-KW"/>
</dbReference>
<name>A0ABQ1WHJ3_9BACT</name>
<keyword evidence="4" id="KW-0699">rRNA-binding</keyword>
<dbReference type="InterPro" id="IPR002132">
    <property type="entry name" value="Ribosomal_uL5"/>
</dbReference>
<evidence type="ECO:0000259" key="6">
    <source>
        <dbReference type="Pfam" id="PF00281"/>
    </source>
</evidence>
<keyword evidence="2 4" id="KW-0689">Ribosomal protein</keyword>
<dbReference type="Pfam" id="PF00673">
    <property type="entry name" value="Ribosomal_L5_C"/>
    <property type="match status" value="1"/>
</dbReference>
<dbReference type="SUPFAM" id="SSF55282">
    <property type="entry name" value="RL5-like"/>
    <property type="match status" value="1"/>
</dbReference>
<dbReference type="PANTHER" id="PTHR11994">
    <property type="entry name" value="60S RIBOSOMAL PROTEIN L11-RELATED"/>
    <property type="match status" value="1"/>
</dbReference>
<dbReference type="PIRSF" id="PIRSF002161">
    <property type="entry name" value="Ribosomal_L5"/>
    <property type="match status" value="1"/>
</dbReference>
<evidence type="ECO:0000256" key="5">
    <source>
        <dbReference type="RuleBase" id="RU003930"/>
    </source>
</evidence>
<dbReference type="Pfam" id="PF00281">
    <property type="entry name" value="Ribosomal_L5"/>
    <property type="match status" value="1"/>
</dbReference>
<dbReference type="Gene3D" id="3.30.1440.10">
    <property type="match status" value="1"/>
</dbReference>
<dbReference type="InterPro" id="IPR022803">
    <property type="entry name" value="Ribosomal_uL5_dom_sf"/>
</dbReference>
<sequence length="186" mass="20821">MARLKDKYQKEVVPALQEKFQFKSIMQVPRITKICINRGIGSAVADKKLVDNGVDELTTITGQKAVATIAKRSVSNFKLREGMPIGARVTLRGNQMYEFLDRLLTVALPRVRDFKGINDKGFDGRGNYTLGIKEQIIFPEISIDKIKSISGMDITFVTTAENDEQSYELLRAFGMPFANAKKQNNG</sequence>
<dbReference type="InterPro" id="IPR020929">
    <property type="entry name" value="Ribosomal_uL5_CS"/>
</dbReference>
<comment type="function">
    <text evidence="4">This is 1 of the proteins that bind and probably mediate the attachment of the 5S RNA into the large ribosomal subunit, where it forms part of the central protuberance. In the 70S ribosome it contacts protein S13 of the 30S subunit (bridge B1b), connecting the 2 subunits; this bridge is implicated in subunit movement. Contacts the P site tRNA; the 5S rRNA and some of its associated proteins might help stabilize positioning of ribosome-bound tRNAs.</text>
</comment>
<evidence type="ECO:0000259" key="7">
    <source>
        <dbReference type="Pfam" id="PF00673"/>
    </source>
</evidence>
<dbReference type="PROSITE" id="PS00358">
    <property type="entry name" value="RIBOSOMAL_L5"/>
    <property type="match status" value="1"/>
</dbReference>
<keyword evidence="4" id="KW-0820">tRNA-binding</keyword>